<keyword evidence="3" id="KW-0378">Hydrolase</keyword>
<evidence type="ECO:0000256" key="1">
    <source>
        <dbReference type="ARBA" id="ARBA00010211"/>
    </source>
</evidence>
<dbReference type="GO" id="GO:0016787">
    <property type="term" value="F:hydrolase activity"/>
    <property type="evidence" value="ECO:0007669"/>
    <property type="project" value="UniProtKB-KW"/>
</dbReference>
<dbReference type="InterPro" id="IPR036663">
    <property type="entry name" value="Fumarylacetoacetase_C_sf"/>
</dbReference>
<evidence type="ECO:0000256" key="2">
    <source>
        <dbReference type="ARBA" id="ARBA00022723"/>
    </source>
</evidence>
<dbReference type="SUPFAM" id="SSF56529">
    <property type="entry name" value="FAH"/>
    <property type="match status" value="1"/>
</dbReference>
<gene>
    <name evidence="3" type="ORF">NS354_11120</name>
</gene>
<keyword evidence="2" id="KW-0479">Metal-binding</keyword>
<keyword evidence="4" id="KW-1185">Reference proteome</keyword>
<protein>
    <submittedName>
        <fullName evidence="3">Fumarylacetoacetate hydrolase</fullName>
    </submittedName>
</protein>
<dbReference type="PATRIC" id="fig|1079994.3.peg.2616"/>
<dbReference type="PANTHER" id="PTHR42796">
    <property type="entry name" value="FUMARYLACETOACETATE HYDROLASE DOMAIN-CONTAINING PROTEIN 2A-RELATED"/>
    <property type="match status" value="1"/>
</dbReference>
<evidence type="ECO:0000313" key="4">
    <source>
        <dbReference type="Proteomes" id="UP000070810"/>
    </source>
</evidence>
<reference evidence="3 4" key="1">
    <citation type="journal article" date="2016" name="Front. Microbiol.">
        <title>Genomic Resource of Rice Seed Associated Bacteria.</title>
        <authorList>
            <person name="Midha S."/>
            <person name="Bansal K."/>
            <person name="Sharma S."/>
            <person name="Kumar N."/>
            <person name="Patil P.P."/>
            <person name="Chaudhry V."/>
            <person name="Patil P.B."/>
        </authorList>
    </citation>
    <scope>NUCLEOTIDE SEQUENCE [LARGE SCALE GENOMIC DNA]</scope>
    <source>
        <strain evidence="3 4">NS354</strain>
    </source>
</reference>
<organism evidence="3 4">
    <name type="scientific">Leucobacter chromiiresistens</name>
    <dbReference type="NCBI Taxonomy" id="1079994"/>
    <lineage>
        <taxon>Bacteria</taxon>
        <taxon>Bacillati</taxon>
        <taxon>Actinomycetota</taxon>
        <taxon>Actinomycetes</taxon>
        <taxon>Micrococcales</taxon>
        <taxon>Microbacteriaceae</taxon>
        <taxon>Leucobacter</taxon>
    </lineage>
</organism>
<dbReference type="InterPro" id="IPR051121">
    <property type="entry name" value="FAH"/>
</dbReference>
<dbReference type="OrthoDB" id="9779415at2"/>
<accession>A0A147EE53</accession>
<sequence length="403" mass="42818">MAPTPRPAPEARGAAWPATLAETLPHDHAEATLVGRVWDPAAPGPSPVLVTGETVYDLSHVYPTVSDLMTAEDPAAAARASAGAPLGATEAVLDATMRGDRRSPTFLSPVDLQCVKAAGVTFAVSMIERVIEERARGNAEEAERVRAQVLGVIGGDLGAIRPGSAEASKLQEYLVEQGLWSQYLEVGIGPDAEIFTKCPVLASVGTGSEIGVLSTSNWNNPEPEIALIVDRNGRILGATLGNDLNLRDVEGRSALLLPKAKDNTASGSLGPFIRLFDASFSLDDVRRAEVRLRVDGADGFELDARSDMTQISRDPADLVRQLIGPQHQYPDGAALYLGTLFAPTADRGEVGAGFTHHVDDIVRISSPTLGTLVNRVAHSETCAPWEFGVGALMRNLARRELLR</sequence>
<dbReference type="GO" id="GO:0046872">
    <property type="term" value="F:metal ion binding"/>
    <property type="evidence" value="ECO:0007669"/>
    <property type="project" value="UniProtKB-KW"/>
</dbReference>
<name>A0A147EE53_9MICO</name>
<comment type="caution">
    <text evidence="3">The sequence shown here is derived from an EMBL/GenBank/DDBJ whole genome shotgun (WGS) entry which is preliminary data.</text>
</comment>
<dbReference type="Proteomes" id="UP000070810">
    <property type="component" value="Unassembled WGS sequence"/>
</dbReference>
<dbReference type="EMBL" id="LDRK01000094">
    <property type="protein sequence ID" value="KTR82703.1"/>
    <property type="molecule type" value="Genomic_DNA"/>
</dbReference>
<dbReference type="AlphaFoldDB" id="A0A147EE53"/>
<dbReference type="PANTHER" id="PTHR42796:SF7">
    <property type="entry name" value="2-DEHYDRO-3-DEOXY-D-ARABINONATE DEHYDRATASE"/>
    <property type="match status" value="1"/>
</dbReference>
<comment type="similarity">
    <text evidence="1">Belongs to the FAH family.</text>
</comment>
<proteinExistence type="inferred from homology"/>
<dbReference type="Gene3D" id="3.90.850.10">
    <property type="entry name" value="Fumarylacetoacetase-like, C-terminal domain"/>
    <property type="match status" value="1"/>
</dbReference>
<evidence type="ECO:0000313" key="3">
    <source>
        <dbReference type="EMBL" id="KTR82703.1"/>
    </source>
</evidence>